<dbReference type="InterPro" id="IPR011016">
    <property type="entry name" value="Znf_RING-CH"/>
</dbReference>
<evidence type="ECO:0000259" key="6">
    <source>
        <dbReference type="PROSITE" id="PS50089"/>
    </source>
</evidence>
<dbReference type="GO" id="GO:0008270">
    <property type="term" value="F:zinc ion binding"/>
    <property type="evidence" value="ECO:0007669"/>
    <property type="project" value="UniProtKB-KW"/>
</dbReference>
<dbReference type="InterPro" id="IPR052788">
    <property type="entry name" value="RING-type_E3_ligase_ATL"/>
</dbReference>
<feature type="domain" description="RING-type" evidence="6">
    <location>
        <begin position="254"/>
        <end position="298"/>
    </location>
</feature>
<evidence type="ECO:0000256" key="4">
    <source>
        <dbReference type="PROSITE-ProRule" id="PRU00175"/>
    </source>
</evidence>
<dbReference type="PROSITE" id="PS50089">
    <property type="entry name" value="ZF_RING_2"/>
    <property type="match status" value="1"/>
</dbReference>
<dbReference type="PANTHER" id="PTHR45798:SF97">
    <property type="entry name" value="ALCOHOL-SENSITIVE RING FINGER PROTEIN 1"/>
    <property type="match status" value="1"/>
</dbReference>
<accession>A0AA36NEQ1</accession>
<feature type="transmembrane region" description="Helical" evidence="5">
    <location>
        <begin position="197"/>
        <end position="213"/>
    </location>
</feature>
<organism evidence="7 8">
    <name type="scientific">Effrenium voratum</name>
    <dbReference type="NCBI Taxonomy" id="2562239"/>
    <lineage>
        <taxon>Eukaryota</taxon>
        <taxon>Sar</taxon>
        <taxon>Alveolata</taxon>
        <taxon>Dinophyceae</taxon>
        <taxon>Suessiales</taxon>
        <taxon>Symbiodiniaceae</taxon>
        <taxon>Effrenium</taxon>
    </lineage>
</organism>
<evidence type="ECO:0000313" key="7">
    <source>
        <dbReference type="EMBL" id="CAJ1403504.1"/>
    </source>
</evidence>
<dbReference type="SUPFAM" id="SSF57850">
    <property type="entry name" value="RING/U-box"/>
    <property type="match status" value="1"/>
</dbReference>
<evidence type="ECO:0000313" key="8">
    <source>
        <dbReference type="Proteomes" id="UP001178507"/>
    </source>
</evidence>
<dbReference type="PANTHER" id="PTHR45798">
    <property type="entry name" value="RING-H2 FINGER PROTEIN ATL61-RELATED-RELATED"/>
    <property type="match status" value="1"/>
</dbReference>
<evidence type="ECO:0000256" key="1">
    <source>
        <dbReference type="ARBA" id="ARBA00022723"/>
    </source>
</evidence>
<feature type="transmembrane region" description="Helical" evidence="5">
    <location>
        <begin position="49"/>
        <end position="73"/>
    </location>
</feature>
<dbReference type="SMART" id="SM00184">
    <property type="entry name" value="RING"/>
    <property type="match status" value="1"/>
</dbReference>
<keyword evidence="1" id="KW-0479">Metal-binding</keyword>
<keyword evidence="5" id="KW-0472">Membrane</keyword>
<dbReference type="Proteomes" id="UP001178507">
    <property type="component" value="Unassembled WGS sequence"/>
</dbReference>
<feature type="transmembrane region" description="Helical" evidence="5">
    <location>
        <begin position="106"/>
        <end position="127"/>
    </location>
</feature>
<dbReference type="AlphaFoldDB" id="A0AA36NEQ1"/>
<sequence>MSFQAARHVSSLLLPQQSSEDLVAQGLAAREARRRTVVRNWLAARATNLIWMLMLSAIMMPITISLLLLSTLFTAKICDAFSGNDAAGVIGGFLFGHFDDPCNQPIGALQVIFWVFLAIKMILFYIWSKCQDVAECDCENSRICGFLRQAGLYIILPPTVAFELVWPVATFCCLVMSSTSTCSAQLRSTAWMLLSPYFLQIGLVIFSCLWPWLKPILYRTGLLKDPANRVRDFTRVNFSAEAFNDSDGGYPTNCPICLADFAAGDQIVVTPCTGQKHVFHRPCLANWFRSQQTCPLCRTALGDSLPETLNP</sequence>
<keyword evidence="3" id="KW-0862">Zinc</keyword>
<name>A0AA36NEQ1_9DINO</name>
<evidence type="ECO:0000256" key="2">
    <source>
        <dbReference type="ARBA" id="ARBA00022771"/>
    </source>
</evidence>
<keyword evidence="5" id="KW-0812">Transmembrane</keyword>
<protein>
    <recommendedName>
        <fullName evidence="6">RING-type domain-containing protein</fullName>
    </recommendedName>
</protein>
<keyword evidence="8" id="KW-1185">Reference proteome</keyword>
<comment type="caution">
    <text evidence="7">The sequence shown here is derived from an EMBL/GenBank/DDBJ whole genome shotgun (WGS) entry which is preliminary data.</text>
</comment>
<keyword evidence="5" id="KW-1133">Transmembrane helix</keyword>
<dbReference type="SMART" id="SM00744">
    <property type="entry name" value="RINGv"/>
    <property type="match status" value="1"/>
</dbReference>
<dbReference type="InterPro" id="IPR001841">
    <property type="entry name" value="Znf_RING"/>
</dbReference>
<evidence type="ECO:0000256" key="5">
    <source>
        <dbReference type="SAM" id="Phobius"/>
    </source>
</evidence>
<dbReference type="InterPro" id="IPR013083">
    <property type="entry name" value="Znf_RING/FYVE/PHD"/>
</dbReference>
<gene>
    <name evidence="7" type="ORF">EVOR1521_LOCUS26169</name>
</gene>
<proteinExistence type="predicted"/>
<dbReference type="Gene3D" id="3.30.40.10">
    <property type="entry name" value="Zinc/RING finger domain, C3HC4 (zinc finger)"/>
    <property type="match status" value="1"/>
</dbReference>
<keyword evidence="2 4" id="KW-0863">Zinc-finger</keyword>
<evidence type="ECO:0000256" key="3">
    <source>
        <dbReference type="ARBA" id="ARBA00022833"/>
    </source>
</evidence>
<dbReference type="Pfam" id="PF13639">
    <property type="entry name" value="zf-RING_2"/>
    <property type="match status" value="1"/>
</dbReference>
<dbReference type="EMBL" id="CAUJNA010003499">
    <property type="protein sequence ID" value="CAJ1403504.1"/>
    <property type="molecule type" value="Genomic_DNA"/>
</dbReference>
<feature type="transmembrane region" description="Helical" evidence="5">
    <location>
        <begin position="152"/>
        <end position="177"/>
    </location>
</feature>
<reference evidence="7" key="1">
    <citation type="submission" date="2023-08" db="EMBL/GenBank/DDBJ databases">
        <authorList>
            <person name="Chen Y."/>
            <person name="Shah S."/>
            <person name="Dougan E. K."/>
            <person name="Thang M."/>
            <person name="Chan C."/>
        </authorList>
    </citation>
    <scope>NUCLEOTIDE SEQUENCE</scope>
</reference>